<dbReference type="GO" id="GO:0005829">
    <property type="term" value="C:cytosol"/>
    <property type="evidence" value="ECO:0007669"/>
    <property type="project" value="TreeGrafter"/>
</dbReference>
<dbReference type="InterPro" id="IPR029056">
    <property type="entry name" value="Ribokinase-like"/>
</dbReference>
<organism evidence="4 5">
    <name type="scientific">Gemmobacter fulvus</name>
    <dbReference type="NCBI Taxonomy" id="2840474"/>
    <lineage>
        <taxon>Bacteria</taxon>
        <taxon>Pseudomonadati</taxon>
        <taxon>Pseudomonadota</taxon>
        <taxon>Alphaproteobacteria</taxon>
        <taxon>Rhodobacterales</taxon>
        <taxon>Paracoccaceae</taxon>
        <taxon>Gemmobacter</taxon>
    </lineage>
</organism>
<dbReference type="Proteomes" id="UP000679352">
    <property type="component" value="Plasmid p2"/>
</dbReference>
<evidence type="ECO:0000259" key="3">
    <source>
        <dbReference type="Pfam" id="PF08543"/>
    </source>
</evidence>
<dbReference type="GO" id="GO:0009228">
    <property type="term" value="P:thiamine biosynthetic process"/>
    <property type="evidence" value="ECO:0007669"/>
    <property type="project" value="InterPro"/>
</dbReference>
<evidence type="ECO:0000256" key="1">
    <source>
        <dbReference type="ARBA" id="ARBA00004948"/>
    </source>
</evidence>
<keyword evidence="4" id="KW-0614">Plasmid</keyword>
<keyword evidence="4" id="KW-0808">Transferase</keyword>
<name>A0A975PCT2_9RHOB</name>
<dbReference type="PANTHER" id="PTHR20858">
    <property type="entry name" value="PHOSPHOMETHYLPYRIMIDINE KINASE"/>
    <property type="match status" value="1"/>
</dbReference>
<proteinExistence type="predicted"/>
<dbReference type="KEGG" id="gfu:KM031_18555"/>
<dbReference type="CDD" id="cd01169">
    <property type="entry name" value="HMPP_kinase"/>
    <property type="match status" value="1"/>
</dbReference>
<dbReference type="InterPro" id="IPR004399">
    <property type="entry name" value="HMP/HMP-P_kinase_dom"/>
</dbReference>
<reference evidence="4" key="1">
    <citation type="submission" date="2021-06" db="EMBL/GenBank/DDBJ databases">
        <authorList>
            <person name="Lee C.-S."/>
            <person name="Jin L."/>
        </authorList>
    </citation>
    <scope>NUCLEOTIDE SEQUENCE</scope>
    <source>
        <strain evidence="4">Con5</strain>
        <plasmid evidence="4">p2</plasmid>
    </source>
</reference>
<dbReference type="PANTHER" id="PTHR20858:SF17">
    <property type="entry name" value="HYDROXYMETHYLPYRIMIDINE_PHOSPHOMETHYLPYRIMIDINE KINASE THI20-RELATED"/>
    <property type="match status" value="1"/>
</dbReference>
<dbReference type="EMBL" id="CP076363">
    <property type="protein sequence ID" value="QWK92771.1"/>
    <property type="molecule type" value="Genomic_DNA"/>
</dbReference>
<comment type="pathway">
    <text evidence="1">Cofactor biosynthesis; thiamine diphosphate biosynthesis.</text>
</comment>
<accession>A0A975PCT2</accession>
<evidence type="ECO:0000256" key="2">
    <source>
        <dbReference type="ARBA" id="ARBA00012135"/>
    </source>
</evidence>
<dbReference type="InterPro" id="IPR013749">
    <property type="entry name" value="PM/HMP-P_kinase-1"/>
</dbReference>
<sequence>MQADPVLIIAGLDSGGGAGLMRDLATLAAFGQRAKTAATAITAQTDAQVLAIHPVPAETVAAQIRAAGRVAAVKIGMLTNAAVTETVTRHLPDAPAVLDPVLISSSGTPLLAPDALPALYALMARVTLITPNLPEAAHLTGLPPDAPAEATAAALFAMGARAVLLKGGHAEGLEAMDLLFTSTARIPLSAPRSATGKRGTGCTLASAIACGLAQGLPLPAACAAAKAHVTAYLNTP</sequence>
<geneLocation type="plasmid" evidence="4 5">
    <name>p2</name>
</geneLocation>
<keyword evidence="5" id="KW-1185">Reference proteome</keyword>
<dbReference type="Gene3D" id="3.40.1190.20">
    <property type="match status" value="1"/>
</dbReference>
<dbReference type="GO" id="GO:0008902">
    <property type="term" value="F:hydroxymethylpyrimidine kinase activity"/>
    <property type="evidence" value="ECO:0007669"/>
    <property type="project" value="UniProtKB-EC"/>
</dbReference>
<gene>
    <name evidence="4" type="ORF">KM031_18555</name>
</gene>
<protein>
    <recommendedName>
        <fullName evidence="2">hydroxymethylpyrimidine kinase</fullName>
        <ecNumber evidence="2">2.7.1.49</ecNumber>
    </recommendedName>
</protein>
<dbReference type="EC" id="2.7.1.49" evidence="2"/>
<keyword evidence="4" id="KW-0418">Kinase</keyword>
<evidence type="ECO:0000313" key="5">
    <source>
        <dbReference type="Proteomes" id="UP000679352"/>
    </source>
</evidence>
<dbReference type="SUPFAM" id="SSF53613">
    <property type="entry name" value="Ribokinase-like"/>
    <property type="match status" value="1"/>
</dbReference>
<feature type="domain" description="Pyridoxamine kinase/Phosphomethylpyrimidine kinase" evidence="3">
    <location>
        <begin position="13"/>
        <end position="233"/>
    </location>
</feature>
<dbReference type="GO" id="GO:0008972">
    <property type="term" value="F:phosphomethylpyrimidine kinase activity"/>
    <property type="evidence" value="ECO:0007669"/>
    <property type="project" value="InterPro"/>
</dbReference>
<dbReference type="AlphaFoldDB" id="A0A975PCT2"/>
<dbReference type="Pfam" id="PF08543">
    <property type="entry name" value="Phos_pyr_kin"/>
    <property type="match status" value="1"/>
</dbReference>
<evidence type="ECO:0000313" key="4">
    <source>
        <dbReference type="EMBL" id="QWK92771.1"/>
    </source>
</evidence>